<feature type="domain" description="VWFA" evidence="2">
    <location>
        <begin position="311"/>
        <end position="483"/>
    </location>
</feature>
<dbReference type="GO" id="GO:0005576">
    <property type="term" value="C:extracellular region"/>
    <property type="evidence" value="ECO:0007669"/>
    <property type="project" value="InterPro"/>
</dbReference>
<keyword evidence="4" id="KW-1185">Reference proteome</keyword>
<dbReference type="PRINTS" id="PR00453">
    <property type="entry name" value="VWFADOMAIN"/>
</dbReference>
<sequence length="913" mass="101703">MEKRIFLPMTFWFSLPWIAYTYENIALHKLAVQQHPFLHRDFSYIIFYDFSASNAVDGLKTDCSAYGEYAFSELCEFEVYGCSNPGYYSENCSMPCPPHCVNSRCHIETGHCFECEDGYRGPMCEQLCQNNTFGGGCSMSCGHCLSGLQCHHVTGSCYLGCAPGYYGSQCKTACPSGNNRSNGNCIQEDSSEENEEIGSNNQTGNMIIYVAIGGSVVVVTVVITVTVIVYKLRRSGKKDHLSNTQASEKQPNNEDVSLQYDDNIQDSKCHGESSFQMIKLYLIPALVGYLVCTRAQQTTDVPKELCAHPMDVVFVLDGSDSVTRVNFDKVKKFTSDIIDEFDLSPAKVRVGVIEFSTFIGRVIELGQISSLPLLKFLISNMSMSNDGTGTHKALKRMREMFQEQGRPEVPRIGVVITDGLSVSPYLTKEEARLLHLDGVIIFAVGIEGDKTFQTELEYIANRKENALRVLDFDALPRNLSSSLCLIAAPPEITTNPTSSIVPDRIGESSGKNDGYVDEGRHFQVHSSDCTKFVEVVPGVGGTVTFIKSCSFGLFWDEISLTCVNSTQADCFNEPCRRYSSGYTYPMDGICSGFWTCFDRKSLPACCIMGHRFKQGQGCVTDPTCVTPCPPRQVTVTDQLQVCKRWANPNDSQTYFEEIHNRNISRPCAPGSSFDQSACGCTHHVTDDTVITPPTSKPNTSLCRDELYLKFNKGKEGNVNGFKDFSGRNIHVAQRDVVISALGDGMMKMNGNSSCLNIWRFSNIEYRSLMISLKFIAMRFDDDHTQTKYQVLLSNCYYKSCSASVAIVLDRINHVIGVQTQTAGTGSYIWWHPVKYQADKINNVTLSFDHKGTNINFSLNKENRKQFIQEMVLLRQTGIVIGAGGMYNNFKGYIDQIRIYHCDGDPPTDIEEGS</sequence>
<evidence type="ECO:0000259" key="2">
    <source>
        <dbReference type="PROSITE" id="PS50234"/>
    </source>
</evidence>
<dbReference type="SUPFAM" id="SSF57625">
    <property type="entry name" value="Invertebrate chitin-binding proteins"/>
    <property type="match status" value="1"/>
</dbReference>
<proteinExistence type="predicted"/>
<dbReference type="Gene3D" id="3.40.50.410">
    <property type="entry name" value="von Willebrand factor, type A domain"/>
    <property type="match status" value="1"/>
</dbReference>
<dbReference type="InterPro" id="IPR050525">
    <property type="entry name" value="ECM_Assembly_Org"/>
</dbReference>
<keyword evidence="1" id="KW-0812">Transmembrane</keyword>
<dbReference type="InterPro" id="IPR036465">
    <property type="entry name" value="vWFA_dom_sf"/>
</dbReference>
<dbReference type="PANTHER" id="PTHR24020">
    <property type="entry name" value="COLLAGEN ALPHA"/>
    <property type="match status" value="1"/>
</dbReference>
<dbReference type="InterPro" id="IPR002049">
    <property type="entry name" value="LE_dom"/>
</dbReference>
<dbReference type="PROSITE" id="PS50234">
    <property type="entry name" value="VWFA"/>
    <property type="match status" value="1"/>
</dbReference>
<protein>
    <recommendedName>
        <fullName evidence="2">VWFA domain-containing protein</fullName>
    </recommendedName>
</protein>
<keyword evidence="1" id="KW-0472">Membrane</keyword>
<dbReference type="SMART" id="SM00494">
    <property type="entry name" value="ChtBD2"/>
    <property type="match status" value="2"/>
</dbReference>
<dbReference type="GO" id="GO:0008061">
    <property type="term" value="F:chitin binding"/>
    <property type="evidence" value="ECO:0007669"/>
    <property type="project" value="InterPro"/>
</dbReference>
<reference evidence="3" key="1">
    <citation type="submission" date="2022-08" db="UniProtKB">
        <authorList>
            <consortium name="EnsemblMetazoa"/>
        </authorList>
    </citation>
    <scope>IDENTIFICATION</scope>
    <source>
        <strain evidence="3">05x7-T-G4-1.051#20</strain>
    </source>
</reference>
<keyword evidence="1" id="KW-1133">Transmembrane helix</keyword>
<dbReference type="EnsemblMetazoa" id="G8895.1">
    <property type="protein sequence ID" value="G8895.1:cds"/>
    <property type="gene ID" value="G8895"/>
</dbReference>
<name>A0A8W8NQX9_MAGGI</name>
<dbReference type="AlphaFoldDB" id="A0A8W8NQX9"/>
<evidence type="ECO:0000256" key="1">
    <source>
        <dbReference type="SAM" id="Phobius"/>
    </source>
</evidence>
<accession>A0A8W8NQX9</accession>
<dbReference type="InterPro" id="IPR036508">
    <property type="entry name" value="Chitin-bd_dom_sf"/>
</dbReference>
<evidence type="ECO:0000313" key="4">
    <source>
        <dbReference type="Proteomes" id="UP000005408"/>
    </source>
</evidence>
<organism evidence="3 4">
    <name type="scientific">Magallana gigas</name>
    <name type="common">Pacific oyster</name>
    <name type="synonym">Crassostrea gigas</name>
    <dbReference type="NCBI Taxonomy" id="29159"/>
    <lineage>
        <taxon>Eukaryota</taxon>
        <taxon>Metazoa</taxon>
        <taxon>Spiralia</taxon>
        <taxon>Lophotrochozoa</taxon>
        <taxon>Mollusca</taxon>
        <taxon>Bivalvia</taxon>
        <taxon>Autobranchia</taxon>
        <taxon>Pteriomorphia</taxon>
        <taxon>Ostreida</taxon>
        <taxon>Ostreoidea</taxon>
        <taxon>Ostreidae</taxon>
        <taxon>Magallana</taxon>
    </lineage>
</organism>
<dbReference type="Proteomes" id="UP000005408">
    <property type="component" value="Unassembled WGS sequence"/>
</dbReference>
<dbReference type="CDD" id="cd01450">
    <property type="entry name" value="vWFA_subfamily_ECM"/>
    <property type="match status" value="1"/>
</dbReference>
<feature type="transmembrane region" description="Helical" evidence="1">
    <location>
        <begin position="206"/>
        <end position="230"/>
    </location>
</feature>
<dbReference type="Gene3D" id="2.170.140.10">
    <property type="entry name" value="Chitin binding domain"/>
    <property type="match status" value="1"/>
</dbReference>
<dbReference type="Pfam" id="PF00092">
    <property type="entry name" value="VWA"/>
    <property type="match status" value="1"/>
</dbReference>
<dbReference type="SUPFAM" id="SSF53300">
    <property type="entry name" value="vWA-like"/>
    <property type="match status" value="1"/>
</dbReference>
<dbReference type="CDD" id="cd00055">
    <property type="entry name" value="EGF_Lam"/>
    <property type="match status" value="1"/>
</dbReference>
<dbReference type="InterPro" id="IPR002035">
    <property type="entry name" value="VWF_A"/>
</dbReference>
<dbReference type="Gene3D" id="2.170.300.10">
    <property type="entry name" value="Tie2 ligand-binding domain superfamily"/>
    <property type="match status" value="1"/>
</dbReference>
<evidence type="ECO:0000313" key="3">
    <source>
        <dbReference type="EnsemblMetazoa" id="G8895.1:cds"/>
    </source>
</evidence>
<dbReference type="SMART" id="SM00327">
    <property type="entry name" value="VWA"/>
    <property type="match status" value="1"/>
</dbReference>
<dbReference type="InterPro" id="IPR002557">
    <property type="entry name" value="Chitin-bd_dom"/>
</dbReference>
<dbReference type="PANTHER" id="PTHR24020:SF20">
    <property type="entry name" value="PH DOMAIN-CONTAINING PROTEIN"/>
    <property type="match status" value="1"/>
</dbReference>